<dbReference type="PRINTS" id="PR00625">
    <property type="entry name" value="JDOMAIN"/>
</dbReference>
<accession>A0A4S2N6J1</accession>
<dbReference type="Pfam" id="PF00226">
    <property type="entry name" value="DnaJ"/>
    <property type="match status" value="1"/>
</dbReference>
<dbReference type="SUPFAM" id="SSF46565">
    <property type="entry name" value="Chaperone J-domain"/>
    <property type="match status" value="1"/>
</dbReference>
<dbReference type="GO" id="GO:0005737">
    <property type="term" value="C:cytoplasm"/>
    <property type="evidence" value="ECO:0007669"/>
    <property type="project" value="TreeGrafter"/>
</dbReference>
<organism evidence="2 3">
    <name type="scientific">Ascodesmis nigricans</name>
    <dbReference type="NCBI Taxonomy" id="341454"/>
    <lineage>
        <taxon>Eukaryota</taxon>
        <taxon>Fungi</taxon>
        <taxon>Dikarya</taxon>
        <taxon>Ascomycota</taxon>
        <taxon>Pezizomycotina</taxon>
        <taxon>Pezizomycetes</taxon>
        <taxon>Pezizales</taxon>
        <taxon>Ascodesmidaceae</taxon>
        <taxon>Ascodesmis</taxon>
    </lineage>
</organism>
<protein>
    <submittedName>
        <fullName evidence="2">DnaJ-domain-containing protein</fullName>
    </submittedName>
</protein>
<dbReference type="PANTHER" id="PTHR44144:SF1">
    <property type="entry name" value="DNAJ HOMOLOG SUBFAMILY C MEMBER 9"/>
    <property type="match status" value="1"/>
</dbReference>
<dbReference type="PANTHER" id="PTHR44144">
    <property type="entry name" value="DNAJ HOMOLOG SUBFAMILY C MEMBER 9"/>
    <property type="match status" value="1"/>
</dbReference>
<sequence>MPVSDSESLPYPEHTDALSLKSGLIDEILSSPDLYVVLGAPRTSTDLELRRHYLDRCRIIHPDKQPAHPLSTSAFQRLSHAYEILKKPSLRAHYDRESARAPGGRQWEKDEMYGSGGYTSIRGEHTFRSAVGVLLQEFLCGDFRLVRRLLETLRRQYPTLVNEEVIATVERSFTSLRNLCLTTSTYALLLYIELNRVHRVQKKLLSLGYFDVFGRLRCTMQLVKVTLAIPVRVDRALKRKQEREWKAKRAAWEAVGLENEQKTVLLNERVYTVLEFIAGREVEDMPEDGARWGRWEGMAGMAAA</sequence>
<evidence type="ECO:0000259" key="1">
    <source>
        <dbReference type="PROSITE" id="PS50076"/>
    </source>
</evidence>
<dbReference type="InParanoid" id="A0A4S2N6J1"/>
<feature type="domain" description="J" evidence="1">
    <location>
        <begin position="33"/>
        <end position="98"/>
    </location>
</feature>
<keyword evidence="3" id="KW-1185">Reference proteome</keyword>
<dbReference type="GO" id="GO:0005634">
    <property type="term" value="C:nucleus"/>
    <property type="evidence" value="ECO:0007669"/>
    <property type="project" value="TreeGrafter"/>
</dbReference>
<dbReference type="InterPro" id="IPR052594">
    <property type="entry name" value="J_domain-containing_protein"/>
</dbReference>
<dbReference type="OrthoDB" id="10250354at2759"/>
<dbReference type="AlphaFoldDB" id="A0A4S2N6J1"/>
<dbReference type="Proteomes" id="UP000298138">
    <property type="component" value="Unassembled WGS sequence"/>
</dbReference>
<dbReference type="EMBL" id="ML220112">
    <property type="protein sequence ID" value="TGZ84823.1"/>
    <property type="molecule type" value="Genomic_DNA"/>
</dbReference>
<dbReference type="GO" id="GO:0031072">
    <property type="term" value="F:heat shock protein binding"/>
    <property type="evidence" value="ECO:0007669"/>
    <property type="project" value="TreeGrafter"/>
</dbReference>
<name>A0A4S2N6J1_9PEZI</name>
<evidence type="ECO:0000313" key="3">
    <source>
        <dbReference type="Proteomes" id="UP000298138"/>
    </source>
</evidence>
<reference evidence="2 3" key="1">
    <citation type="submission" date="2019-04" db="EMBL/GenBank/DDBJ databases">
        <title>Comparative genomics and transcriptomics to analyze fruiting body development in filamentous ascomycetes.</title>
        <authorList>
            <consortium name="DOE Joint Genome Institute"/>
            <person name="Lutkenhaus R."/>
            <person name="Traeger S."/>
            <person name="Breuer J."/>
            <person name="Kuo A."/>
            <person name="Lipzen A."/>
            <person name="Pangilinan J."/>
            <person name="Dilworth D."/>
            <person name="Sandor L."/>
            <person name="Poggeler S."/>
            <person name="Barry K."/>
            <person name="Grigoriev I.V."/>
            <person name="Nowrousian M."/>
        </authorList>
    </citation>
    <scope>NUCLEOTIDE SEQUENCE [LARGE SCALE GENOMIC DNA]</scope>
    <source>
        <strain evidence="2 3">CBS 389.68</strain>
    </source>
</reference>
<dbReference type="Gene3D" id="1.10.287.110">
    <property type="entry name" value="DnaJ domain"/>
    <property type="match status" value="1"/>
</dbReference>
<evidence type="ECO:0000313" key="2">
    <source>
        <dbReference type="EMBL" id="TGZ84823.1"/>
    </source>
</evidence>
<dbReference type="STRING" id="341454.A0A4S2N6J1"/>
<proteinExistence type="predicted"/>
<dbReference type="InterPro" id="IPR036869">
    <property type="entry name" value="J_dom_sf"/>
</dbReference>
<dbReference type="CDD" id="cd06257">
    <property type="entry name" value="DnaJ"/>
    <property type="match status" value="1"/>
</dbReference>
<dbReference type="SMART" id="SM00271">
    <property type="entry name" value="DnaJ"/>
    <property type="match status" value="1"/>
</dbReference>
<gene>
    <name evidence="2" type="ORF">EX30DRAFT_360809</name>
</gene>
<dbReference type="InterPro" id="IPR001623">
    <property type="entry name" value="DnaJ_domain"/>
</dbReference>
<dbReference type="PROSITE" id="PS50076">
    <property type="entry name" value="DNAJ_2"/>
    <property type="match status" value="1"/>
</dbReference>